<sequence length="77" mass="8668">MLEGQLCPKCGAELVLGQGRYGMFVACSEYPEYEHTETIDKPDEITLTCPQCQSGKLVAQRSRYGKTFHACDRYPDC</sequence>
<dbReference type="SUPFAM" id="SSF57783">
    <property type="entry name" value="Zinc beta-ribbon"/>
    <property type="match status" value="1"/>
</dbReference>
<comment type="caution">
    <text evidence="2">The sequence shown here is derived from an EMBL/GenBank/DDBJ whole genome shotgun (WGS) entry which is preliminary data.</text>
</comment>
<reference evidence="2" key="1">
    <citation type="submission" date="2018-04" db="EMBL/GenBank/DDBJ databases">
        <title>Genomes of the Obligate Erwinia dacicola and Facultative Enterobacter sp. OLF Endosymbionts of the Olive Fruit fly, Bactrocera oleae.</title>
        <authorList>
            <person name="Estes A.M."/>
            <person name="Hearn D.J."/>
            <person name="Agarwal S."/>
            <person name="Pierson E.A."/>
            <person name="Dunning-Hotopp J.C."/>
        </authorList>
    </citation>
    <scope>NUCLEOTIDE SEQUENCE [LARGE SCALE GENOMIC DNA]</scope>
    <source>
        <strain evidence="2">Oroville</strain>
    </source>
</reference>
<dbReference type="Gene3D" id="3.30.65.10">
    <property type="entry name" value="Bacterial Topoisomerase I, domain 1"/>
    <property type="match status" value="2"/>
</dbReference>
<organism evidence="2 3">
    <name type="scientific">Candidatus Erwinia dacicola</name>
    <dbReference type="NCBI Taxonomy" id="252393"/>
    <lineage>
        <taxon>Bacteria</taxon>
        <taxon>Pseudomonadati</taxon>
        <taxon>Pseudomonadota</taxon>
        <taxon>Gammaproteobacteria</taxon>
        <taxon>Enterobacterales</taxon>
        <taxon>Erwiniaceae</taxon>
        <taxon>Erwinia</taxon>
    </lineage>
</organism>
<dbReference type="InterPro" id="IPR013498">
    <property type="entry name" value="Topo_IA_Znf"/>
</dbReference>
<dbReference type="GO" id="GO:0005694">
    <property type="term" value="C:chromosome"/>
    <property type="evidence" value="ECO:0007669"/>
    <property type="project" value="InterPro"/>
</dbReference>
<dbReference type="GO" id="GO:0003677">
    <property type="term" value="F:DNA binding"/>
    <property type="evidence" value="ECO:0007669"/>
    <property type="project" value="InterPro"/>
</dbReference>
<evidence type="ECO:0000259" key="1">
    <source>
        <dbReference type="Pfam" id="PF01396"/>
    </source>
</evidence>
<dbReference type="AlphaFoldDB" id="A0A328TL77"/>
<dbReference type="Proteomes" id="UP000244334">
    <property type="component" value="Unassembled WGS sequence"/>
</dbReference>
<name>A0A328TL77_9GAMM</name>
<dbReference type="EMBL" id="LJAM02000242">
    <property type="protein sequence ID" value="RAP70880.1"/>
    <property type="molecule type" value="Genomic_DNA"/>
</dbReference>
<dbReference type="GO" id="GO:0003916">
    <property type="term" value="F:DNA topoisomerase activity"/>
    <property type="evidence" value="ECO:0007669"/>
    <property type="project" value="InterPro"/>
</dbReference>
<keyword evidence="3" id="KW-1185">Reference proteome</keyword>
<feature type="domain" description="DNA topoisomerase type IA zn finger" evidence="1">
    <location>
        <begin position="48"/>
        <end position="77"/>
    </location>
</feature>
<evidence type="ECO:0000313" key="2">
    <source>
        <dbReference type="EMBL" id="RAP70880.1"/>
    </source>
</evidence>
<proteinExistence type="predicted"/>
<feature type="domain" description="DNA topoisomerase type IA zn finger" evidence="1">
    <location>
        <begin position="5"/>
        <end position="41"/>
    </location>
</feature>
<protein>
    <submittedName>
        <fullName evidence="2">Topoisomerase DNA binding C4 zinc finger family protein</fullName>
    </submittedName>
</protein>
<dbReference type="GO" id="GO:0006265">
    <property type="term" value="P:DNA topological change"/>
    <property type="evidence" value="ECO:0007669"/>
    <property type="project" value="InterPro"/>
</dbReference>
<evidence type="ECO:0000313" key="3">
    <source>
        <dbReference type="Proteomes" id="UP000244334"/>
    </source>
</evidence>
<accession>A0A328TL77</accession>
<dbReference type="Pfam" id="PF01396">
    <property type="entry name" value="Zn_ribbon_Top1"/>
    <property type="match status" value="2"/>
</dbReference>
<gene>
    <name evidence="2" type="ORF">ACZ87_02311</name>
</gene>